<dbReference type="EMBL" id="QGKR01000186">
    <property type="protein sequence ID" value="PWR09020.1"/>
    <property type="molecule type" value="Genomic_DNA"/>
</dbReference>
<evidence type="ECO:0000256" key="1">
    <source>
        <dbReference type="ARBA" id="ARBA00022801"/>
    </source>
</evidence>
<organism evidence="3 4">
    <name type="scientific">Micromonospora acroterricola</name>
    <dbReference type="NCBI Taxonomy" id="2202421"/>
    <lineage>
        <taxon>Bacteria</taxon>
        <taxon>Bacillati</taxon>
        <taxon>Actinomycetota</taxon>
        <taxon>Actinomycetes</taxon>
        <taxon>Micromonosporales</taxon>
        <taxon>Micromonosporaceae</taxon>
        <taxon>Micromonospora</taxon>
    </lineage>
</organism>
<keyword evidence="4" id="KW-1185">Reference proteome</keyword>
<evidence type="ECO:0000313" key="3">
    <source>
        <dbReference type="EMBL" id="PWR09020.1"/>
    </source>
</evidence>
<dbReference type="Pfam" id="PF12697">
    <property type="entry name" value="Abhydrolase_6"/>
    <property type="match status" value="1"/>
</dbReference>
<dbReference type="PRINTS" id="PR00111">
    <property type="entry name" value="ABHYDROLASE"/>
</dbReference>
<dbReference type="AlphaFoldDB" id="A0A317D4F6"/>
<protein>
    <submittedName>
        <fullName evidence="3">Alpha/beta hydrolase</fullName>
    </submittedName>
</protein>
<comment type="caution">
    <text evidence="3">The sequence shown here is derived from an EMBL/GenBank/DDBJ whole genome shotgun (WGS) entry which is preliminary data.</text>
</comment>
<name>A0A317D4F6_9ACTN</name>
<dbReference type="InterPro" id="IPR050266">
    <property type="entry name" value="AB_hydrolase_sf"/>
</dbReference>
<evidence type="ECO:0000313" key="4">
    <source>
        <dbReference type="Proteomes" id="UP000245410"/>
    </source>
</evidence>
<feature type="domain" description="AB hydrolase-1" evidence="2">
    <location>
        <begin position="18"/>
        <end position="224"/>
    </location>
</feature>
<dbReference type="Gene3D" id="3.40.50.1820">
    <property type="entry name" value="alpha/beta hydrolase"/>
    <property type="match status" value="1"/>
</dbReference>
<keyword evidence="1 3" id="KW-0378">Hydrolase</keyword>
<accession>A0A317D4F6</accession>
<dbReference type="OrthoDB" id="495620at2"/>
<gene>
    <name evidence="3" type="ORF">DKT68_13655</name>
</gene>
<dbReference type="GO" id="GO:0016020">
    <property type="term" value="C:membrane"/>
    <property type="evidence" value="ECO:0007669"/>
    <property type="project" value="TreeGrafter"/>
</dbReference>
<dbReference type="GO" id="GO:0016787">
    <property type="term" value="F:hydrolase activity"/>
    <property type="evidence" value="ECO:0007669"/>
    <property type="project" value="UniProtKB-KW"/>
</dbReference>
<dbReference type="InterPro" id="IPR000073">
    <property type="entry name" value="AB_hydrolase_1"/>
</dbReference>
<proteinExistence type="predicted"/>
<dbReference type="InterPro" id="IPR029058">
    <property type="entry name" value="AB_hydrolase_fold"/>
</dbReference>
<dbReference type="RefSeq" id="WP_109817780.1">
    <property type="nucleotide sequence ID" value="NZ_QGKR01000186.1"/>
</dbReference>
<evidence type="ECO:0000259" key="2">
    <source>
        <dbReference type="Pfam" id="PF12697"/>
    </source>
</evidence>
<dbReference type="Proteomes" id="UP000245410">
    <property type="component" value="Unassembled WGS sequence"/>
</dbReference>
<sequence>MNDIVDMWHDERGAGDPVVLLHGGMTDSRCFTGNLDGLADTFKTYLPDRRGHGRTPDAPGPLTIELMAQDTIAFLERTVGGPARLVGYSAGGTVALRVAMRRTDLVERLVLISTAYDLDGLIFKPQAGGAMPTEIVDAYAEVSPDGRDHFPVVIDKIVHAVATEPSPDPDDLHAVTARTLVLAGDDDLVTLDHTVALYRTLPTAELAVLPNASHLLLLEHAETVRTMVLTFLTTDAVPTYMPIARAHHTTSKASGSLQI</sequence>
<dbReference type="SUPFAM" id="SSF53474">
    <property type="entry name" value="alpha/beta-Hydrolases"/>
    <property type="match status" value="1"/>
</dbReference>
<dbReference type="PANTHER" id="PTHR43798">
    <property type="entry name" value="MONOACYLGLYCEROL LIPASE"/>
    <property type="match status" value="1"/>
</dbReference>
<reference evidence="3 4" key="1">
    <citation type="submission" date="2018-05" db="EMBL/GenBank/DDBJ databases">
        <title>Micromonospora atacamensis sp. nov., a novel actinobacteria isolated from high altitude Atacama Desert soil.</title>
        <authorList>
            <person name="Carro L."/>
            <person name="Golinska P."/>
            <person name="Klenk H.-P."/>
            <person name="Goodfellow M."/>
        </authorList>
    </citation>
    <scope>NUCLEOTIDE SEQUENCE [LARGE SCALE GENOMIC DNA]</scope>
    <source>
        <strain evidence="3 4">5R2A7</strain>
    </source>
</reference>
<dbReference type="PANTHER" id="PTHR43798:SF31">
    <property type="entry name" value="AB HYDROLASE SUPERFAMILY PROTEIN YCLE"/>
    <property type="match status" value="1"/>
</dbReference>